<reference evidence="3" key="1">
    <citation type="submission" date="2025-08" db="UniProtKB">
        <authorList>
            <consortium name="RefSeq"/>
        </authorList>
    </citation>
    <scope>IDENTIFICATION</scope>
    <source>
        <tissue evidence="3">Whole sample</tissue>
    </source>
</reference>
<dbReference type="AlphaFoldDB" id="A0A8B8BX45"/>
<gene>
    <name evidence="3" type="primary">LOC111113951</name>
</gene>
<protein>
    <submittedName>
        <fullName evidence="3">Golgin subfamily A member 6-like protein 2</fullName>
    </submittedName>
</protein>
<evidence type="ECO:0000256" key="1">
    <source>
        <dbReference type="SAM" id="Coils"/>
    </source>
</evidence>
<proteinExistence type="predicted"/>
<evidence type="ECO:0000313" key="3">
    <source>
        <dbReference type="RefSeq" id="XP_022307952.1"/>
    </source>
</evidence>
<dbReference type="InterPro" id="IPR027417">
    <property type="entry name" value="P-loop_NTPase"/>
</dbReference>
<sequence length="232" mass="28133">MENTLQGDTLDEQVRELLNMILRNVENNRGDYYTNAIYEKAEREIRRIEDMRWQANMKRREEKFHAIEEKIVKRYQQKSDEEKEKLKKLRNQLRELKENREKNREKIDALTREIKEQELLLNESQSDTNDDFHITLDGLRNQLADRKTEEYEDSLKIDELTNIRNETLERIENKLHEMCRNEIENEYEKFNELQRAEERDTIREQAATWNGEMLGKALKTGYEILTLLLPKL</sequence>
<accession>A0A8B8BX45</accession>
<dbReference type="Gene3D" id="3.40.50.300">
    <property type="entry name" value="P-loop containing nucleotide triphosphate hydrolases"/>
    <property type="match status" value="1"/>
</dbReference>
<organism evidence="2 3">
    <name type="scientific">Crassostrea virginica</name>
    <name type="common">Eastern oyster</name>
    <dbReference type="NCBI Taxonomy" id="6565"/>
    <lineage>
        <taxon>Eukaryota</taxon>
        <taxon>Metazoa</taxon>
        <taxon>Spiralia</taxon>
        <taxon>Lophotrochozoa</taxon>
        <taxon>Mollusca</taxon>
        <taxon>Bivalvia</taxon>
        <taxon>Autobranchia</taxon>
        <taxon>Pteriomorphia</taxon>
        <taxon>Ostreida</taxon>
        <taxon>Ostreoidea</taxon>
        <taxon>Ostreidae</taxon>
        <taxon>Crassostrea</taxon>
    </lineage>
</organism>
<dbReference type="GeneID" id="111113951"/>
<dbReference type="Proteomes" id="UP000694844">
    <property type="component" value="Chromosome 9"/>
</dbReference>
<name>A0A8B8BX45_CRAVI</name>
<evidence type="ECO:0000313" key="2">
    <source>
        <dbReference type="Proteomes" id="UP000694844"/>
    </source>
</evidence>
<feature type="coiled-coil region" evidence="1">
    <location>
        <begin position="157"/>
        <end position="200"/>
    </location>
</feature>
<dbReference type="RefSeq" id="XP_022307952.1">
    <property type="nucleotide sequence ID" value="XM_022452244.1"/>
</dbReference>
<dbReference type="KEGG" id="cvn:111113951"/>
<feature type="coiled-coil region" evidence="1">
    <location>
        <begin position="38"/>
        <end position="127"/>
    </location>
</feature>
<keyword evidence="2" id="KW-1185">Reference proteome</keyword>
<keyword evidence="1" id="KW-0175">Coiled coil</keyword>